<dbReference type="PANTHER" id="PTHR37953">
    <property type="entry name" value="UPF0127 PROTEIN MJ1496"/>
    <property type="match status" value="1"/>
</dbReference>
<dbReference type="EMBL" id="LR796923">
    <property type="protein sequence ID" value="CAB4174329.1"/>
    <property type="molecule type" value="Genomic_DNA"/>
</dbReference>
<dbReference type="Pfam" id="PF02643">
    <property type="entry name" value="DUF192"/>
    <property type="match status" value="1"/>
</dbReference>
<evidence type="ECO:0000313" key="1">
    <source>
        <dbReference type="EMBL" id="CAB4174329.1"/>
    </source>
</evidence>
<reference evidence="1" key="1">
    <citation type="submission" date="2020-05" db="EMBL/GenBank/DDBJ databases">
        <authorList>
            <person name="Chiriac C."/>
            <person name="Salcher M."/>
            <person name="Ghai R."/>
            <person name="Kavagutti S V."/>
        </authorList>
    </citation>
    <scope>NUCLEOTIDE SEQUENCE</scope>
</reference>
<dbReference type="Gene3D" id="2.60.120.1140">
    <property type="entry name" value="Protein of unknown function DUF192"/>
    <property type="match status" value="1"/>
</dbReference>
<accession>A0A6J5PR63</accession>
<dbReference type="PANTHER" id="PTHR37953:SF1">
    <property type="entry name" value="UPF0127 PROTEIN MJ1496"/>
    <property type="match status" value="1"/>
</dbReference>
<organism evidence="1">
    <name type="scientific">uncultured Caudovirales phage</name>
    <dbReference type="NCBI Taxonomy" id="2100421"/>
    <lineage>
        <taxon>Viruses</taxon>
        <taxon>Duplodnaviria</taxon>
        <taxon>Heunggongvirae</taxon>
        <taxon>Uroviricota</taxon>
        <taxon>Caudoviricetes</taxon>
        <taxon>Peduoviridae</taxon>
        <taxon>Maltschvirus</taxon>
        <taxon>Maltschvirus maltsch</taxon>
    </lineage>
</organism>
<name>A0A6J5PR63_9CAUD</name>
<proteinExistence type="predicted"/>
<dbReference type="InterPro" id="IPR003795">
    <property type="entry name" value="DUF192"/>
</dbReference>
<sequence length="145" mass="16695">MSQVITYKLVQLFESYCRKMDIDGKEIEAAMSGVPLKLKVASTQQSQEKGYSGAEREPSNNTGMLFIYDEDQPLSFWMKDVPFKLDIVFFDSTMQYIDHHTMDPGHEVEEKNLPQYHSKKPARFAVELPGGWCEKNMTPNCKLSF</sequence>
<gene>
    <name evidence="1" type="ORF">UFOVP972_35</name>
</gene>
<dbReference type="InterPro" id="IPR038695">
    <property type="entry name" value="Saro_0823-like_sf"/>
</dbReference>
<protein>
    <submittedName>
        <fullName evidence="1">COG1430 Uncharacterized conserved protein</fullName>
    </submittedName>
</protein>